<accession>A0A810L140</accession>
<sequence>MSSDASPQPGNPVPPIGIIGGTGRQGRGLAYRLALAGRTVLLGSRREERAREWAARLMAMPRVTGTVRGARNAQAASAALVIATLPYPAHADTLGTLRGELAGATLIDCTNPIRRTAAGIDLISVPAGSAAEEAAAVLPDTLVAAALHHVSSASLINPANATLTGAVPVYSDHPYALEAACALIRHLGALQPYQAGRLRGARDAESRAPALITASLPHADRVRTDHPPTDQAR</sequence>
<dbReference type="SUPFAM" id="SSF51735">
    <property type="entry name" value="NAD(P)-binding Rossmann-fold domains"/>
    <property type="match status" value="1"/>
</dbReference>
<dbReference type="RefSeq" id="WP_051802073.1">
    <property type="nucleotide sequence ID" value="NZ_AP023354.1"/>
</dbReference>
<keyword evidence="1" id="KW-0560">Oxidoreductase</keyword>
<dbReference type="GO" id="GO:0052851">
    <property type="term" value="F:ferric-chelate reductase (NADPH) activity"/>
    <property type="evidence" value="ECO:0007669"/>
    <property type="project" value="TreeGrafter"/>
</dbReference>
<protein>
    <submittedName>
        <fullName evidence="4">NADPH-dependent F420 reductase</fullName>
    </submittedName>
</protein>
<dbReference type="Gene3D" id="3.40.50.720">
    <property type="entry name" value="NAD(P)-binding Rossmann-like Domain"/>
    <property type="match status" value="1"/>
</dbReference>
<dbReference type="InterPro" id="IPR028939">
    <property type="entry name" value="P5C_Rdtase_cat_N"/>
</dbReference>
<evidence type="ECO:0000256" key="2">
    <source>
        <dbReference type="SAM" id="MobiDB-lite"/>
    </source>
</evidence>
<evidence type="ECO:0000259" key="3">
    <source>
        <dbReference type="Pfam" id="PF03807"/>
    </source>
</evidence>
<keyword evidence="5" id="KW-1185">Reference proteome</keyword>
<dbReference type="GO" id="GO:0008823">
    <property type="term" value="F:cupric reductase (NADH) activity"/>
    <property type="evidence" value="ECO:0007669"/>
    <property type="project" value="TreeGrafter"/>
</dbReference>
<feature type="compositionally biased region" description="Basic and acidic residues" evidence="2">
    <location>
        <begin position="218"/>
        <end position="233"/>
    </location>
</feature>
<dbReference type="AlphaFoldDB" id="A0A810L140"/>
<feature type="region of interest" description="Disordered" evidence="2">
    <location>
        <begin position="212"/>
        <end position="233"/>
    </location>
</feature>
<evidence type="ECO:0000256" key="1">
    <source>
        <dbReference type="ARBA" id="ARBA00023002"/>
    </source>
</evidence>
<dbReference type="InterPro" id="IPR036291">
    <property type="entry name" value="NAD(P)-bd_dom_sf"/>
</dbReference>
<gene>
    <name evidence="4" type="ORF">Asera_26570</name>
</gene>
<evidence type="ECO:0000313" key="4">
    <source>
        <dbReference type="EMBL" id="BCJ28549.1"/>
    </source>
</evidence>
<proteinExistence type="predicted"/>
<dbReference type="KEGG" id="aser:Asera_26570"/>
<evidence type="ECO:0000313" key="5">
    <source>
        <dbReference type="Proteomes" id="UP000680750"/>
    </source>
</evidence>
<dbReference type="GO" id="GO:0015677">
    <property type="term" value="P:copper ion import"/>
    <property type="evidence" value="ECO:0007669"/>
    <property type="project" value="TreeGrafter"/>
</dbReference>
<dbReference type="Pfam" id="PF03807">
    <property type="entry name" value="F420_oxidored"/>
    <property type="match status" value="1"/>
</dbReference>
<reference evidence="4" key="1">
    <citation type="submission" date="2020-08" db="EMBL/GenBank/DDBJ databases">
        <title>Whole genome shotgun sequence of Actinocatenispora sera NBRC 101916.</title>
        <authorList>
            <person name="Komaki H."/>
            <person name="Tamura T."/>
        </authorList>
    </citation>
    <scope>NUCLEOTIDE SEQUENCE</scope>
    <source>
        <strain evidence="4">NBRC 101916</strain>
    </source>
</reference>
<dbReference type="PANTHER" id="PTHR14239">
    <property type="entry name" value="DUDULIN-RELATED"/>
    <property type="match status" value="1"/>
</dbReference>
<dbReference type="GO" id="GO:0005886">
    <property type="term" value="C:plasma membrane"/>
    <property type="evidence" value="ECO:0007669"/>
    <property type="project" value="TreeGrafter"/>
</dbReference>
<feature type="domain" description="Pyrroline-5-carboxylate reductase catalytic N-terminal" evidence="3">
    <location>
        <begin position="16"/>
        <end position="112"/>
    </location>
</feature>
<dbReference type="InterPro" id="IPR051267">
    <property type="entry name" value="STEAP_metalloreductase"/>
</dbReference>
<dbReference type="PANTHER" id="PTHR14239:SF0">
    <property type="entry name" value="F420-DEPENDENT NADP REDUCTASE"/>
    <property type="match status" value="1"/>
</dbReference>
<dbReference type="EMBL" id="AP023354">
    <property type="protein sequence ID" value="BCJ28549.1"/>
    <property type="molecule type" value="Genomic_DNA"/>
</dbReference>
<name>A0A810L140_9ACTN</name>
<organism evidence="4 5">
    <name type="scientific">Actinocatenispora sera</name>
    <dbReference type="NCBI Taxonomy" id="390989"/>
    <lineage>
        <taxon>Bacteria</taxon>
        <taxon>Bacillati</taxon>
        <taxon>Actinomycetota</taxon>
        <taxon>Actinomycetes</taxon>
        <taxon>Micromonosporales</taxon>
        <taxon>Micromonosporaceae</taxon>
        <taxon>Actinocatenispora</taxon>
    </lineage>
</organism>
<dbReference type="Proteomes" id="UP000680750">
    <property type="component" value="Chromosome"/>
</dbReference>